<evidence type="ECO:0000313" key="3">
    <source>
        <dbReference type="Proteomes" id="UP000318661"/>
    </source>
</evidence>
<dbReference type="AlphaFoldDB" id="A0A537LQC9"/>
<accession>A0A537LQC9</accession>
<organism evidence="2 3">
    <name type="scientific">Candidatus Segetimicrobium genomatis</name>
    <dbReference type="NCBI Taxonomy" id="2569760"/>
    <lineage>
        <taxon>Bacteria</taxon>
        <taxon>Bacillati</taxon>
        <taxon>Candidatus Sysuimicrobiota</taxon>
        <taxon>Candidatus Sysuimicrobiia</taxon>
        <taxon>Candidatus Sysuimicrobiales</taxon>
        <taxon>Candidatus Segetimicrobiaceae</taxon>
        <taxon>Candidatus Segetimicrobium</taxon>
    </lineage>
</organism>
<dbReference type="Gene3D" id="3.20.20.150">
    <property type="entry name" value="Divalent-metal-dependent TIM barrel enzymes"/>
    <property type="match status" value="1"/>
</dbReference>
<proteinExistence type="predicted"/>
<evidence type="ECO:0000313" key="2">
    <source>
        <dbReference type="EMBL" id="TMJ10229.1"/>
    </source>
</evidence>
<dbReference type="InterPro" id="IPR050312">
    <property type="entry name" value="IolE/XylAMocC-like"/>
</dbReference>
<comment type="caution">
    <text evidence="2">The sequence shown here is derived from an EMBL/GenBank/DDBJ whole genome shotgun (WGS) entry which is preliminary data.</text>
</comment>
<feature type="domain" description="Xylose isomerase-like TIM barrel" evidence="1">
    <location>
        <begin position="29"/>
        <end position="269"/>
    </location>
</feature>
<name>A0A537LQC9_9BACT</name>
<dbReference type="PANTHER" id="PTHR12110">
    <property type="entry name" value="HYDROXYPYRUVATE ISOMERASE"/>
    <property type="match status" value="1"/>
</dbReference>
<protein>
    <submittedName>
        <fullName evidence="2">Sugar phosphate isomerase/epimerase</fullName>
    </submittedName>
</protein>
<dbReference type="GO" id="GO:0016853">
    <property type="term" value="F:isomerase activity"/>
    <property type="evidence" value="ECO:0007669"/>
    <property type="project" value="UniProtKB-KW"/>
</dbReference>
<dbReference type="Proteomes" id="UP000318661">
    <property type="component" value="Unassembled WGS sequence"/>
</dbReference>
<dbReference type="InterPro" id="IPR013022">
    <property type="entry name" value="Xyl_isomerase-like_TIM-brl"/>
</dbReference>
<evidence type="ECO:0000259" key="1">
    <source>
        <dbReference type="Pfam" id="PF01261"/>
    </source>
</evidence>
<sequence>MRRGREPGVRPLGACTWIYEAPLEDTLGRIAASGCDGVELLGEPGMWTPDAVRRLLAGTGLAPLALTASCKVPETRRDLAHPDPSIRAEAVAYVVDCLQFAAAVGAPVVQMLPSGESRLTPLSSREQEWQWSVAGMRTAAREAERLGVRVAIEPLNRYEAYLVTNTASALTYLRDVGSPLVGMTLDLFHANIEEPDIAAAIHAAGSRLWHVHVADSNRRGLGRGHLDLPPIAAALLDIGYTGAVVLEIVPPEGTAGLDRDVRESVAALRTALSPRSR</sequence>
<dbReference type="InterPro" id="IPR036237">
    <property type="entry name" value="Xyl_isomerase-like_sf"/>
</dbReference>
<dbReference type="SUPFAM" id="SSF51658">
    <property type="entry name" value="Xylose isomerase-like"/>
    <property type="match status" value="1"/>
</dbReference>
<keyword evidence="2" id="KW-0413">Isomerase</keyword>
<reference evidence="2 3" key="1">
    <citation type="journal article" date="2019" name="Nat. Microbiol.">
        <title>Mediterranean grassland soil C-N compound turnover is dependent on rainfall and depth, and is mediated by genomically divergent microorganisms.</title>
        <authorList>
            <person name="Diamond S."/>
            <person name="Andeer P.F."/>
            <person name="Li Z."/>
            <person name="Crits-Christoph A."/>
            <person name="Burstein D."/>
            <person name="Anantharaman K."/>
            <person name="Lane K.R."/>
            <person name="Thomas B.C."/>
            <person name="Pan C."/>
            <person name="Northen T.R."/>
            <person name="Banfield J.F."/>
        </authorList>
    </citation>
    <scope>NUCLEOTIDE SEQUENCE [LARGE SCALE GENOMIC DNA]</scope>
    <source>
        <strain evidence="2">NP_2</strain>
    </source>
</reference>
<dbReference type="Pfam" id="PF01261">
    <property type="entry name" value="AP_endonuc_2"/>
    <property type="match status" value="1"/>
</dbReference>
<gene>
    <name evidence="2" type="ORF">E6G99_01125</name>
</gene>
<dbReference type="EMBL" id="VBAJ01000018">
    <property type="protein sequence ID" value="TMJ10229.1"/>
    <property type="molecule type" value="Genomic_DNA"/>
</dbReference>